<evidence type="ECO:0000256" key="2">
    <source>
        <dbReference type="ARBA" id="ARBA00022946"/>
    </source>
</evidence>
<dbReference type="CDD" id="cd00866">
    <property type="entry name" value="PEBP_euk"/>
    <property type="match status" value="1"/>
</dbReference>
<comment type="subcellular location">
    <subcellularLocation>
        <location evidence="1">Mitochondrion</location>
    </subcellularLocation>
</comment>
<keyword evidence="11" id="KW-1185">Reference proteome</keyword>
<dbReference type="PANTHER" id="PTHR11362">
    <property type="entry name" value="PHOSPHATIDYLETHANOLAMINE-BINDING PROTEIN"/>
    <property type="match status" value="1"/>
</dbReference>
<evidence type="ECO:0000256" key="3">
    <source>
        <dbReference type="ARBA" id="ARBA00022980"/>
    </source>
</evidence>
<evidence type="ECO:0000256" key="6">
    <source>
        <dbReference type="ARBA" id="ARBA00023274"/>
    </source>
</evidence>
<evidence type="ECO:0000256" key="8">
    <source>
        <dbReference type="ARBA" id="ARBA00039444"/>
    </source>
</evidence>
<evidence type="ECO:0000256" key="4">
    <source>
        <dbReference type="ARBA" id="ARBA00023054"/>
    </source>
</evidence>
<dbReference type="OMA" id="PQKKFPH"/>
<evidence type="ECO:0000313" key="11">
    <source>
        <dbReference type="Proteomes" id="UP000887568"/>
    </source>
</evidence>
<comment type="similarity">
    <text evidence="7">Belongs to the phosphatidylethanolamine-binding protein family. Mitochondrion-specific ribosomal protein mL38 subfamily.</text>
</comment>
<dbReference type="RefSeq" id="XP_038067956.1">
    <property type="nucleotide sequence ID" value="XM_038212028.1"/>
</dbReference>
<evidence type="ECO:0000256" key="9">
    <source>
        <dbReference type="ARBA" id="ARBA00041206"/>
    </source>
</evidence>
<dbReference type="InterPro" id="IPR008914">
    <property type="entry name" value="PEBP"/>
</dbReference>
<keyword evidence="2" id="KW-0809">Transit peptide</keyword>
<dbReference type="AlphaFoldDB" id="A0A914AXG5"/>
<dbReference type="GO" id="GO:0005743">
    <property type="term" value="C:mitochondrial inner membrane"/>
    <property type="evidence" value="ECO:0007669"/>
    <property type="project" value="UniProtKB-ARBA"/>
</dbReference>
<keyword evidence="5" id="KW-0496">Mitochondrion</keyword>
<dbReference type="GO" id="GO:0005762">
    <property type="term" value="C:mitochondrial large ribosomal subunit"/>
    <property type="evidence" value="ECO:0007669"/>
    <property type="project" value="TreeGrafter"/>
</dbReference>
<evidence type="ECO:0000256" key="5">
    <source>
        <dbReference type="ARBA" id="ARBA00023128"/>
    </source>
</evidence>
<keyword evidence="3" id="KW-0689">Ribosomal protein</keyword>
<dbReference type="CTD" id="64978"/>
<proteinExistence type="inferred from homology"/>
<accession>A0A914AXG5</accession>
<reference evidence="10" key="1">
    <citation type="submission" date="2022-11" db="UniProtKB">
        <authorList>
            <consortium name="EnsemblMetazoa"/>
        </authorList>
    </citation>
    <scope>IDENTIFICATION</scope>
</reference>
<dbReference type="PANTHER" id="PTHR11362:SF133">
    <property type="entry name" value="LARGE RIBOSOMAL SUBUNIT PROTEIN ML38"/>
    <property type="match status" value="1"/>
</dbReference>
<keyword evidence="6" id="KW-0687">Ribonucleoprotein</keyword>
<dbReference type="OrthoDB" id="2153661at2759"/>
<organism evidence="10 11">
    <name type="scientific">Patiria miniata</name>
    <name type="common">Bat star</name>
    <name type="synonym">Asterina miniata</name>
    <dbReference type="NCBI Taxonomy" id="46514"/>
    <lineage>
        <taxon>Eukaryota</taxon>
        <taxon>Metazoa</taxon>
        <taxon>Echinodermata</taxon>
        <taxon>Eleutherozoa</taxon>
        <taxon>Asterozoa</taxon>
        <taxon>Asteroidea</taxon>
        <taxon>Valvatacea</taxon>
        <taxon>Valvatida</taxon>
        <taxon>Asterinidae</taxon>
        <taxon>Patiria</taxon>
    </lineage>
</organism>
<dbReference type="Proteomes" id="UP000887568">
    <property type="component" value="Unplaced"/>
</dbReference>
<dbReference type="GeneID" id="119737573"/>
<dbReference type="Pfam" id="PF01161">
    <property type="entry name" value="PBP"/>
    <property type="match status" value="1"/>
</dbReference>
<dbReference type="SUPFAM" id="SSF49777">
    <property type="entry name" value="PEBP-like"/>
    <property type="match status" value="1"/>
</dbReference>
<dbReference type="EnsemblMetazoa" id="XM_038212028.1">
    <property type="protein sequence ID" value="XP_038067956.1"/>
    <property type="gene ID" value="LOC119737573"/>
</dbReference>
<evidence type="ECO:0000256" key="7">
    <source>
        <dbReference type="ARBA" id="ARBA00038016"/>
    </source>
</evidence>
<evidence type="ECO:0000256" key="1">
    <source>
        <dbReference type="ARBA" id="ARBA00004173"/>
    </source>
</evidence>
<name>A0A914AXG5_PATMI</name>
<keyword evidence="4" id="KW-0175">Coiled coil</keyword>
<dbReference type="InterPro" id="IPR036610">
    <property type="entry name" value="PEBP-like_sf"/>
</dbReference>
<evidence type="ECO:0000313" key="10">
    <source>
        <dbReference type="EnsemblMetazoa" id="XP_038067956.1"/>
    </source>
</evidence>
<dbReference type="FunFam" id="3.90.280.10:FF:000002">
    <property type="entry name" value="39S ribosomal protein L38, mitochondrial"/>
    <property type="match status" value="1"/>
</dbReference>
<dbReference type="Gene3D" id="3.90.280.10">
    <property type="entry name" value="PEBP-like"/>
    <property type="match status" value="1"/>
</dbReference>
<protein>
    <recommendedName>
        <fullName evidence="8">Large ribosomal subunit protein mL38</fullName>
    </recommendedName>
    <alternativeName>
        <fullName evidence="9">39S ribosomal protein L38, mitochondrial</fullName>
    </alternativeName>
</protein>
<dbReference type="InterPro" id="IPR035810">
    <property type="entry name" value="PEBP_euk"/>
</dbReference>
<sequence length="348" mass="40485">MAAPVRHFCRQFSRLTCLVRRQPNIQDIASCHTGHPYAGASAGIDIGLPISQTSGKDVLRERLARNRQNKSSAELEKAARHRTLQVPLDEVKQEWELTSAPYHLRRIAHHYGIFRDLFDRADFLPQVTLRISYDVQEDVTVPVHSGNFVAPTEAFQAPAVFFDSPEDNLWTLLLANPDGHLLDNNKEYIHWLVGNIPGNQLGQGDEIFDYLPPFPAQGTGYHRFVFVLFQQDGRVDYSNAAVSLPCRKLQERTFETLEFYRQYQDMITPAGLAFFQCRWDSSVRETFHHTLGMREPIFEYDHPKQYIAEQKKFPHKKPLQYLLKYMPKDKRAKIRGFWPNFPDRRLRD</sequence>